<sequence>MKKSLTRTTAALATVAAATAVLTPAEAATTAAWDCPADAYGCLWDGYHGTGDRYVVRATGGYLLPAGYKDKISSMRAVRARKIILYNWHADKAAYVPIYEVFGPNGVGANVLPHENTADRIVVQV</sequence>
<dbReference type="RefSeq" id="WP_170284610.1">
    <property type="nucleotide sequence ID" value="NZ_VIVK01000001.1"/>
</dbReference>
<evidence type="ECO:0000256" key="1">
    <source>
        <dbReference type="SAM" id="SignalP"/>
    </source>
</evidence>
<dbReference type="Proteomes" id="UP000318380">
    <property type="component" value="Unassembled WGS sequence"/>
</dbReference>
<keyword evidence="3" id="KW-1185">Reference proteome</keyword>
<feature type="chain" id="PRO_5021798081" evidence="1">
    <location>
        <begin position="28"/>
        <end position="125"/>
    </location>
</feature>
<feature type="signal peptide" evidence="1">
    <location>
        <begin position="1"/>
        <end position="27"/>
    </location>
</feature>
<comment type="caution">
    <text evidence="2">The sequence shown here is derived from an EMBL/GenBank/DDBJ whole genome shotgun (WGS) entry which is preliminary data.</text>
</comment>
<name>A0A561BPJ0_9ACTN</name>
<organism evidence="2 3">
    <name type="scientific">Kribbella amoyensis</name>
    <dbReference type="NCBI Taxonomy" id="996641"/>
    <lineage>
        <taxon>Bacteria</taxon>
        <taxon>Bacillati</taxon>
        <taxon>Actinomycetota</taxon>
        <taxon>Actinomycetes</taxon>
        <taxon>Propionibacteriales</taxon>
        <taxon>Kribbellaceae</taxon>
        <taxon>Kribbella</taxon>
    </lineage>
</organism>
<evidence type="ECO:0000313" key="2">
    <source>
        <dbReference type="EMBL" id="TWD80774.1"/>
    </source>
</evidence>
<accession>A0A561BPJ0</accession>
<reference evidence="2 3" key="1">
    <citation type="submission" date="2019-06" db="EMBL/GenBank/DDBJ databases">
        <title>Sequencing the genomes of 1000 actinobacteria strains.</title>
        <authorList>
            <person name="Klenk H.-P."/>
        </authorList>
    </citation>
    <scope>NUCLEOTIDE SEQUENCE [LARGE SCALE GENOMIC DNA]</scope>
    <source>
        <strain evidence="2 3">DSM 24683</strain>
    </source>
</reference>
<gene>
    <name evidence="2" type="ORF">FB561_1864</name>
</gene>
<keyword evidence="1" id="KW-0732">Signal</keyword>
<protein>
    <submittedName>
        <fullName evidence="2">Peptidase inhibitor family I36</fullName>
    </submittedName>
</protein>
<dbReference type="AlphaFoldDB" id="A0A561BPJ0"/>
<dbReference type="Pfam" id="PF03995">
    <property type="entry name" value="Inhibitor_I36"/>
    <property type="match status" value="1"/>
</dbReference>
<evidence type="ECO:0000313" key="3">
    <source>
        <dbReference type="Proteomes" id="UP000318380"/>
    </source>
</evidence>
<dbReference type="EMBL" id="VIVK01000001">
    <property type="protein sequence ID" value="TWD80774.1"/>
    <property type="molecule type" value="Genomic_DNA"/>
</dbReference>
<proteinExistence type="predicted"/>